<dbReference type="GO" id="GO:0008033">
    <property type="term" value="P:tRNA processing"/>
    <property type="evidence" value="ECO:0007669"/>
    <property type="project" value="UniProtKB-KW"/>
</dbReference>
<keyword evidence="8" id="KW-1185">Reference proteome</keyword>
<sequence length="203" mass="22848">MQFNGASMARNLCAQCHYPSSHCVCKYVIAVENTITVWILRHPHELSQAKSTTPLLQLALKRMNVCTGESPEDFLAVQSILDQGVAVVYPSKQANAIEQLSEQRGTIKHIILLDGTWSKVHRLWQLNPWLHALPSLTFAQPPASEYRIRKANRDDSLSTLEATNYCLAQLEGLSTQPLKQLLAGFVQEQLKNMPAHVRQRYSS</sequence>
<keyword evidence="4" id="KW-0819">tRNA processing</keyword>
<dbReference type="AlphaFoldDB" id="A0A0F4Q156"/>
<dbReference type="Pfam" id="PF03942">
    <property type="entry name" value="DTW"/>
    <property type="match status" value="1"/>
</dbReference>
<evidence type="ECO:0000256" key="5">
    <source>
        <dbReference type="ARBA" id="ARBA00034489"/>
    </source>
</evidence>
<dbReference type="SMART" id="SM01144">
    <property type="entry name" value="DTW"/>
    <property type="match status" value="1"/>
</dbReference>
<comment type="caution">
    <text evidence="7">The sequence shown here is derived from an EMBL/GenBank/DDBJ whole genome shotgun (WGS) entry which is preliminary data.</text>
</comment>
<evidence type="ECO:0000256" key="2">
    <source>
        <dbReference type="ARBA" id="ARBA00022679"/>
    </source>
</evidence>
<evidence type="ECO:0000256" key="3">
    <source>
        <dbReference type="ARBA" id="ARBA00022691"/>
    </source>
</evidence>
<dbReference type="PATRIC" id="fig|151081.8.peg.870"/>
<dbReference type="InterPro" id="IPR005636">
    <property type="entry name" value="DTW"/>
</dbReference>
<feature type="domain" description="DTW" evidence="6">
    <location>
        <begin position="9"/>
        <end position="194"/>
    </location>
</feature>
<evidence type="ECO:0000256" key="4">
    <source>
        <dbReference type="ARBA" id="ARBA00022694"/>
    </source>
</evidence>
<evidence type="ECO:0000256" key="1">
    <source>
        <dbReference type="ARBA" id="ARBA00012386"/>
    </source>
</evidence>
<evidence type="ECO:0000313" key="7">
    <source>
        <dbReference type="EMBL" id="KJZ01426.1"/>
    </source>
</evidence>
<keyword evidence="3" id="KW-0949">S-adenosyl-L-methionine</keyword>
<dbReference type="EC" id="2.5.1.25" evidence="1"/>
<evidence type="ECO:0000259" key="6">
    <source>
        <dbReference type="SMART" id="SM01144"/>
    </source>
</evidence>
<gene>
    <name evidence="7" type="ORF">TW72_03895</name>
</gene>
<dbReference type="PANTHER" id="PTHR21392:SF0">
    <property type="entry name" value="TRNA-URIDINE AMINOCARBOXYPROPYLTRANSFERASE 2"/>
    <property type="match status" value="1"/>
</dbReference>
<reference evidence="7 8" key="1">
    <citation type="journal article" date="2015" name="BMC Genomics">
        <title>Genome mining reveals unlocked bioactive potential of marine Gram-negative bacteria.</title>
        <authorList>
            <person name="Machado H."/>
            <person name="Sonnenschein E.C."/>
            <person name="Melchiorsen J."/>
            <person name="Gram L."/>
        </authorList>
    </citation>
    <scope>NUCLEOTIDE SEQUENCE [LARGE SCALE GENOMIC DNA]</scope>
    <source>
        <strain evidence="7 8">S3137</strain>
    </source>
</reference>
<name>A0A0F4Q156_9GAMM</name>
<accession>A0A0F4Q156</accession>
<dbReference type="EMBL" id="JXXZ01000003">
    <property type="protein sequence ID" value="KJZ01426.1"/>
    <property type="molecule type" value="Genomic_DNA"/>
</dbReference>
<dbReference type="Proteomes" id="UP000033664">
    <property type="component" value="Unassembled WGS sequence"/>
</dbReference>
<keyword evidence="2" id="KW-0808">Transferase</keyword>
<organism evidence="7 8">
    <name type="scientific">Pseudoalteromonas ruthenica</name>
    <dbReference type="NCBI Taxonomy" id="151081"/>
    <lineage>
        <taxon>Bacteria</taxon>
        <taxon>Pseudomonadati</taxon>
        <taxon>Pseudomonadota</taxon>
        <taxon>Gammaproteobacteria</taxon>
        <taxon>Alteromonadales</taxon>
        <taxon>Pseudoalteromonadaceae</taxon>
        <taxon>Pseudoalteromonas</taxon>
    </lineage>
</organism>
<dbReference type="eggNOG" id="COG3148">
    <property type="taxonomic scope" value="Bacteria"/>
</dbReference>
<dbReference type="InterPro" id="IPR039262">
    <property type="entry name" value="DTWD2/TAPT"/>
</dbReference>
<comment type="similarity">
    <text evidence="5">Belongs to the TDD superfamily. DTWD2 family.</text>
</comment>
<dbReference type="GO" id="GO:0016432">
    <property type="term" value="F:tRNA-uridine aminocarboxypropyltransferase activity"/>
    <property type="evidence" value="ECO:0007669"/>
    <property type="project" value="UniProtKB-EC"/>
</dbReference>
<evidence type="ECO:0000313" key="8">
    <source>
        <dbReference type="Proteomes" id="UP000033664"/>
    </source>
</evidence>
<protein>
    <recommendedName>
        <fullName evidence="1">tRNA-uridine aminocarboxypropyltransferase</fullName>
        <ecNumber evidence="1">2.5.1.25</ecNumber>
    </recommendedName>
</protein>
<proteinExistence type="inferred from homology"/>
<dbReference type="PANTHER" id="PTHR21392">
    <property type="entry name" value="TRNA-URIDINE AMINOCARBOXYPROPYLTRANSFERASE 2"/>
    <property type="match status" value="1"/>
</dbReference>